<protein>
    <submittedName>
        <fullName evidence="1">Uncharacterized protein</fullName>
    </submittedName>
</protein>
<reference evidence="1" key="2">
    <citation type="journal article" date="2022" name="Microbiol. Resour. Announc.">
        <title>Metagenome Sequencing to Explore Phylogenomics of Terrestrial Cyanobacteria.</title>
        <authorList>
            <person name="Ward R.D."/>
            <person name="Stajich J.E."/>
            <person name="Johansen J.R."/>
            <person name="Huntemann M."/>
            <person name="Clum A."/>
            <person name="Foster B."/>
            <person name="Foster B."/>
            <person name="Roux S."/>
            <person name="Palaniappan K."/>
            <person name="Varghese N."/>
            <person name="Mukherjee S."/>
            <person name="Reddy T.B.K."/>
            <person name="Daum C."/>
            <person name="Copeland A."/>
            <person name="Chen I.A."/>
            <person name="Ivanova N.N."/>
            <person name="Kyrpides N.C."/>
            <person name="Shapiro N."/>
            <person name="Eloe-Fadrosh E.A."/>
            <person name="Pietrasiak N."/>
        </authorList>
    </citation>
    <scope>NUCLEOTIDE SEQUENCE</scope>
    <source>
        <strain evidence="1">UHER 2000/2452</strain>
    </source>
</reference>
<proteinExistence type="predicted"/>
<reference evidence="1" key="1">
    <citation type="submission" date="2021-05" db="EMBL/GenBank/DDBJ databases">
        <authorList>
            <person name="Pietrasiak N."/>
            <person name="Ward R."/>
            <person name="Stajich J.E."/>
            <person name="Kurbessoian T."/>
        </authorList>
    </citation>
    <scope>NUCLEOTIDE SEQUENCE</scope>
    <source>
        <strain evidence="1">UHER 2000/2452</strain>
    </source>
</reference>
<dbReference type="AlphaFoldDB" id="A0A951QDP4"/>
<gene>
    <name evidence="1" type="ORF">KME15_19505</name>
</gene>
<comment type="caution">
    <text evidence="1">The sequence shown here is derived from an EMBL/GenBank/DDBJ whole genome shotgun (WGS) entry which is preliminary data.</text>
</comment>
<name>A0A951QDP4_9CYAN</name>
<dbReference type="Proteomes" id="UP000757435">
    <property type="component" value="Unassembled WGS sequence"/>
</dbReference>
<organism evidence="1 2">
    <name type="scientific">Drouetiella hepatica Uher 2000/2452</name>
    <dbReference type="NCBI Taxonomy" id="904376"/>
    <lineage>
        <taxon>Bacteria</taxon>
        <taxon>Bacillati</taxon>
        <taxon>Cyanobacteriota</taxon>
        <taxon>Cyanophyceae</taxon>
        <taxon>Oculatellales</taxon>
        <taxon>Oculatellaceae</taxon>
        <taxon>Drouetiella</taxon>
    </lineage>
</organism>
<sequence length="117" mass="13926">MRLIDYPTAIAQQQREFLREEQHVRRLQEIVNRHTAEIDTQIAFDSDLRNDAQRKAKRIELMRSPDRQRAWANLQMAQDRRAEIEIDLSLLRNQFSVLKLEMRETIALRELQVADAA</sequence>
<accession>A0A951QDP4</accession>
<evidence type="ECO:0000313" key="2">
    <source>
        <dbReference type="Proteomes" id="UP000757435"/>
    </source>
</evidence>
<evidence type="ECO:0000313" key="1">
    <source>
        <dbReference type="EMBL" id="MBW4660866.1"/>
    </source>
</evidence>
<dbReference type="EMBL" id="JAHHHD010000027">
    <property type="protein sequence ID" value="MBW4660866.1"/>
    <property type="molecule type" value="Genomic_DNA"/>
</dbReference>